<feature type="chain" id="PRO_5035243817" description="DUF5009 domain-containing protein" evidence="2">
    <location>
        <begin position="24"/>
        <end position="649"/>
    </location>
</feature>
<feature type="transmembrane region" description="Helical" evidence="1">
    <location>
        <begin position="301"/>
        <end position="322"/>
    </location>
</feature>
<evidence type="ECO:0000256" key="2">
    <source>
        <dbReference type="SAM" id="SignalP"/>
    </source>
</evidence>
<dbReference type="PANTHER" id="PTHR31061">
    <property type="entry name" value="LD22376P"/>
    <property type="match status" value="1"/>
</dbReference>
<proteinExistence type="predicted"/>
<feature type="transmembrane region" description="Helical" evidence="1">
    <location>
        <begin position="620"/>
        <end position="641"/>
    </location>
</feature>
<feature type="transmembrane region" description="Helical" evidence="1">
    <location>
        <begin position="264"/>
        <end position="289"/>
    </location>
</feature>
<evidence type="ECO:0008006" key="5">
    <source>
        <dbReference type="Google" id="ProtNLM"/>
    </source>
</evidence>
<feature type="transmembrane region" description="Helical" evidence="1">
    <location>
        <begin position="553"/>
        <end position="575"/>
    </location>
</feature>
<dbReference type="EMBL" id="AJWJ01000138">
    <property type="protein sequence ID" value="KAF2074610.1"/>
    <property type="molecule type" value="Genomic_DNA"/>
</dbReference>
<evidence type="ECO:0000256" key="1">
    <source>
        <dbReference type="SAM" id="Phobius"/>
    </source>
</evidence>
<feature type="signal peptide" evidence="2">
    <location>
        <begin position="1"/>
        <end position="23"/>
    </location>
</feature>
<keyword evidence="4" id="KW-1185">Reference proteome</keyword>
<feature type="transmembrane region" description="Helical" evidence="1">
    <location>
        <begin position="587"/>
        <end position="608"/>
    </location>
</feature>
<dbReference type="AlphaFoldDB" id="A0A8J4UZL0"/>
<sequence length="649" mass="74080">MMLVRNIFYLGLIWILFITIVNASSSLQHSSSHSSWIINSESENNSNSSNLPDINTLSYDQAYIKVISNVASALNCSQKLQIDEIELELWYVFDACYKCKSQLLLSTVTSESDYVAVSTTFGYRFNATIKSKTGQKNKLFLEFNQKFGEYGVYHIHINLTQTSGEARQLIEKIEIISKPYFSNIPIAVMFAILITLSIIWPIIIYFYKRSKRDSLEFQLQNLVNDGLKKDRMKSLDVFRGFCITIMIFVNYGGGGYWFFNHSYWNGLTVADLVFPWFIFIMGIAMPLSFNALDKRGTPKRLIVFKLVKRSVILFSLGLFLNNGQHLTHWRILGVLQRFAVSYLVTGLIMLFIPLWRPRVPDESIEEVQVMIGSPHSSSNNIQLVNSHDNQLLKLFEKNKFIDIFPYWIQWAVALAIFAAWFLIMFLLPVPGCPTGYLGAGGLSDDGRYPNCTGGAALYVDRKIFTLAHIFQTPTCQPIYNTGAFDPEGTVGYLTSIFICWLGVQAGRTILTYKSNRSRLIRWLLWSTLLCGIAAGLCQVSQNDGWIPINKNLWSPSFILLMAGFGYLVLFIMYIIVDIKKLWNGSPFIYVGMNPISIYMGHEILGGYFPFSFYMSQPTHTLYLLSNCIGVACWLLIAYQMYRNKLFINI</sequence>
<feature type="transmembrane region" description="Helical" evidence="1">
    <location>
        <begin position="334"/>
        <end position="355"/>
    </location>
</feature>
<feature type="transmembrane region" description="Helical" evidence="1">
    <location>
        <begin position="186"/>
        <end position="207"/>
    </location>
</feature>
<dbReference type="Proteomes" id="UP000695562">
    <property type="component" value="Unassembled WGS sequence"/>
</dbReference>
<feature type="transmembrane region" description="Helical" evidence="1">
    <location>
        <begin position="490"/>
        <end position="510"/>
    </location>
</feature>
<organism evidence="3 4">
    <name type="scientific">Polysphondylium violaceum</name>
    <dbReference type="NCBI Taxonomy" id="133409"/>
    <lineage>
        <taxon>Eukaryota</taxon>
        <taxon>Amoebozoa</taxon>
        <taxon>Evosea</taxon>
        <taxon>Eumycetozoa</taxon>
        <taxon>Dictyostelia</taxon>
        <taxon>Dictyosteliales</taxon>
        <taxon>Dictyosteliaceae</taxon>
        <taxon>Polysphondylium</taxon>
    </lineage>
</organism>
<reference evidence="3" key="1">
    <citation type="submission" date="2020-01" db="EMBL/GenBank/DDBJ databases">
        <title>Development of genomics and gene disruption for Polysphondylium violaceum indicates a role for the polyketide synthase stlB in stalk morphogenesis.</title>
        <authorList>
            <person name="Narita B."/>
            <person name="Kawabe Y."/>
            <person name="Kin K."/>
            <person name="Saito T."/>
            <person name="Gibbs R."/>
            <person name="Kuspa A."/>
            <person name="Muzny D."/>
            <person name="Queller D."/>
            <person name="Richards S."/>
            <person name="Strassman J."/>
            <person name="Sucgang R."/>
            <person name="Worley K."/>
            <person name="Schaap P."/>
        </authorList>
    </citation>
    <scope>NUCLEOTIDE SEQUENCE</scope>
    <source>
        <strain evidence="3">QSvi11</strain>
    </source>
</reference>
<comment type="caution">
    <text evidence="3">The sequence shown here is derived from an EMBL/GenBank/DDBJ whole genome shotgun (WGS) entry which is preliminary data.</text>
</comment>
<keyword evidence="1" id="KW-0472">Membrane</keyword>
<evidence type="ECO:0000313" key="4">
    <source>
        <dbReference type="Proteomes" id="UP000695562"/>
    </source>
</evidence>
<dbReference type="PANTHER" id="PTHR31061:SF24">
    <property type="entry name" value="LD22376P"/>
    <property type="match status" value="1"/>
</dbReference>
<feature type="transmembrane region" description="Helical" evidence="1">
    <location>
        <begin position="522"/>
        <end position="541"/>
    </location>
</feature>
<keyword evidence="2" id="KW-0732">Signal</keyword>
<name>A0A8J4UZL0_9MYCE</name>
<keyword evidence="1" id="KW-1133">Transmembrane helix</keyword>
<protein>
    <recommendedName>
        <fullName evidence="5">DUF5009 domain-containing protein</fullName>
    </recommendedName>
</protein>
<evidence type="ECO:0000313" key="3">
    <source>
        <dbReference type="EMBL" id="KAF2074610.1"/>
    </source>
</evidence>
<keyword evidence="1" id="KW-0812">Transmembrane</keyword>
<gene>
    <name evidence="3" type="ORF">CYY_004080</name>
</gene>
<feature type="transmembrane region" description="Helical" evidence="1">
    <location>
        <begin position="403"/>
        <end position="427"/>
    </location>
</feature>
<accession>A0A8J4UZL0</accession>
<feature type="transmembrane region" description="Helical" evidence="1">
    <location>
        <begin position="237"/>
        <end position="258"/>
    </location>
</feature>
<dbReference type="OrthoDB" id="2149840at2759"/>